<dbReference type="InterPro" id="IPR003593">
    <property type="entry name" value="AAA+_ATPase"/>
</dbReference>
<dbReference type="GO" id="GO:0005524">
    <property type="term" value="F:ATP binding"/>
    <property type="evidence" value="ECO:0007669"/>
    <property type="project" value="UniProtKB-KW"/>
</dbReference>
<dbReference type="Gene3D" id="3.40.50.300">
    <property type="entry name" value="P-loop containing nucleotide triphosphate hydrolases"/>
    <property type="match status" value="1"/>
</dbReference>
<dbReference type="PANTHER" id="PTHR42788">
    <property type="entry name" value="TAURINE IMPORT ATP-BINDING PROTEIN-RELATED"/>
    <property type="match status" value="1"/>
</dbReference>
<dbReference type="GO" id="GO:0005886">
    <property type="term" value="C:plasma membrane"/>
    <property type="evidence" value="ECO:0007669"/>
    <property type="project" value="UniProtKB-SubCell"/>
</dbReference>
<comment type="subcellular location">
    <subcellularLocation>
        <location evidence="1">Cell membrane</location>
        <topology evidence="1">Peripheral membrane protein</topology>
    </subcellularLocation>
</comment>
<dbReference type="SMART" id="SM00382">
    <property type="entry name" value="AAA"/>
    <property type="match status" value="1"/>
</dbReference>
<keyword evidence="6" id="KW-0472">Membrane</keyword>
<evidence type="ECO:0000256" key="3">
    <source>
        <dbReference type="ARBA" id="ARBA00022475"/>
    </source>
</evidence>
<dbReference type="AlphaFoldDB" id="A0A0R2MQX5"/>
<keyword evidence="9" id="KW-1185">Reference proteome</keyword>
<evidence type="ECO:0000256" key="4">
    <source>
        <dbReference type="ARBA" id="ARBA00022741"/>
    </source>
</evidence>
<dbReference type="InterPro" id="IPR017871">
    <property type="entry name" value="ABC_transporter-like_CS"/>
</dbReference>
<evidence type="ECO:0000313" key="8">
    <source>
        <dbReference type="EMBL" id="KRO16015.1"/>
    </source>
</evidence>
<feature type="domain" description="ABC transporter" evidence="7">
    <location>
        <begin position="5"/>
        <end position="251"/>
    </location>
</feature>
<dbReference type="PROSITE" id="PS00211">
    <property type="entry name" value="ABC_TRANSPORTER_1"/>
    <property type="match status" value="1"/>
</dbReference>
<dbReference type="InterPro" id="IPR027417">
    <property type="entry name" value="P-loop_NTPase"/>
</dbReference>
<proteinExistence type="predicted"/>
<comment type="caution">
    <text evidence="8">The sequence shown here is derived from an EMBL/GenBank/DDBJ whole genome shotgun (WGS) entry which is preliminary data.</text>
</comment>
<dbReference type="STRING" id="1293598.IV56_GL002014"/>
<evidence type="ECO:0000256" key="5">
    <source>
        <dbReference type="ARBA" id="ARBA00022840"/>
    </source>
</evidence>
<keyword evidence="4" id="KW-0547">Nucleotide-binding</keyword>
<dbReference type="PROSITE" id="PS50893">
    <property type="entry name" value="ABC_TRANSPORTER_2"/>
    <property type="match status" value="1"/>
</dbReference>
<dbReference type="Pfam" id="PF00005">
    <property type="entry name" value="ABC_tran"/>
    <property type="match status" value="1"/>
</dbReference>
<evidence type="ECO:0000313" key="9">
    <source>
        <dbReference type="Proteomes" id="UP000050969"/>
    </source>
</evidence>
<evidence type="ECO:0000256" key="2">
    <source>
        <dbReference type="ARBA" id="ARBA00022448"/>
    </source>
</evidence>
<organism evidence="8 9">
    <name type="scientific">Lacticaseibacillus saniviri JCM 17471 = DSM 24301</name>
    <dbReference type="NCBI Taxonomy" id="1293598"/>
    <lineage>
        <taxon>Bacteria</taxon>
        <taxon>Bacillati</taxon>
        <taxon>Bacillota</taxon>
        <taxon>Bacilli</taxon>
        <taxon>Lactobacillales</taxon>
        <taxon>Lactobacillaceae</taxon>
        <taxon>Lacticaseibacillus</taxon>
    </lineage>
</organism>
<dbReference type="InterPro" id="IPR003439">
    <property type="entry name" value="ABC_transporter-like_ATP-bd"/>
</dbReference>
<protein>
    <submittedName>
        <fullName evidence="8">ABC-type uncharacterized transport system, ATPase component</fullName>
    </submittedName>
</protein>
<keyword evidence="3" id="KW-1003">Cell membrane</keyword>
<reference evidence="8 9" key="1">
    <citation type="journal article" date="2015" name="Genome Announc.">
        <title>Expanding the biotechnology potential of lactobacilli through comparative genomics of 213 strains and associated genera.</title>
        <authorList>
            <person name="Sun Z."/>
            <person name="Harris H.M."/>
            <person name="McCann A."/>
            <person name="Guo C."/>
            <person name="Argimon S."/>
            <person name="Zhang W."/>
            <person name="Yang X."/>
            <person name="Jeffery I.B."/>
            <person name="Cooney J.C."/>
            <person name="Kagawa T.F."/>
            <person name="Liu W."/>
            <person name="Song Y."/>
            <person name="Salvetti E."/>
            <person name="Wrobel A."/>
            <person name="Rasinkangas P."/>
            <person name="Parkhill J."/>
            <person name="Rea M.C."/>
            <person name="O'Sullivan O."/>
            <person name="Ritari J."/>
            <person name="Douillard F.P."/>
            <person name="Paul Ross R."/>
            <person name="Yang R."/>
            <person name="Briner A.E."/>
            <person name="Felis G.E."/>
            <person name="de Vos W.M."/>
            <person name="Barrangou R."/>
            <person name="Klaenhammer T.R."/>
            <person name="Caufield P.W."/>
            <person name="Cui Y."/>
            <person name="Zhang H."/>
            <person name="O'Toole P.W."/>
        </authorList>
    </citation>
    <scope>NUCLEOTIDE SEQUENCE [LARGE SCALE GENOMIC DNA]</scope>
    <source>
        <strain evidence="8 9">DSM 24301</strain>
    </source>
</reference>
<evidence type="ECO:0000259" key="7">
    <source>
        <dbReference type="PROSITE" id="PS50893"/>
    </source>
</evidence>
<keyword evidence="5" id="KW-0067">ATP-binding</keyword>
<dbReference type="InterPro" id="IPR050166">
    <property type="entry name" value="ABC_transporter_ATP-bind"/>
</dbReference>
<gene>
    <name evidence="8" type="ORF">IV56_GL002014</name>
</gene>
<evidence type="ECO:0000256" key="1">
    <source>
        <dbReference type="ARBA" id="ARBA00004202"/>
    </source>
</evidence>
<sequence length="251" mass="27414">MSVQLKLTDVQVNIAQEQGVRTLLDDVNLVLNQGDFVTVLGTNGAGKSTLFNAIAGTLPITAGQIEIAGHDVTKLNPEKRAKYIARVFQDPKLGTAPRMTVAENLALASHRGDRLKLKFQQVSKQREAYRTLAAKTGNGLDQALDKATEQLSGGQRQALSLLMASLKRPELLLLDEHTAALDPHTSQAIMALTAQIVAEQQLTGLMITHQMDDALQYGNRLIVLDNGRIIADYDADSKAKLTRQDLLDYFD</sequence>
<keyword evidence="2" id="KW-0813">Transport</keyword>
<evidence type="ECO:0000256" key="6">
    <source>
        <dbReference type="ARBA" id="ARBA00023136"/>
    </source>
</evidence>
<dbReference type="PATRIC" id="fig|1293598.4.peg.2100"/>
<dbReference type="RefSeq" id="WP_056993155.1">
    <property type="nucleotide sequence ID" value="NZ_JQCE01000057.1"/>
</dbReference>
<accession>A0A0R2MQX5</accession>
<dbReference type="SUPFAM" id="SSF52540">
    <property type="entry name" value="P-loop containing nucleoside triphosphate hydrolases"/>
    <property type="match status" value="1"/>
</dbReference>
<dbReference type="PANTHER" id="PTHR42788:SF7">
    <property type="entry name" value="NITRATE ABC TRANSPORTER ATP-BINDING PROTEIN"/>
    <property type="match status" value="1"/>
</dbReference>
<dbReference type="EMBL" id="JQCE01000057">
    <property type="protein sequence ID" value="KRO16015.1"/>
    <property type="molecule type" value="Genomic_DNA"/>
</dbReference>
<name>A0A0R2MQX5_9LACO</name>
<dbReference type="Proteomes" id="UP000050969">
    <property type="component" value="Unassembled WGS sequence"/>
</dbReference>
<dbReference type="GO" id="GO:0016887">
    <property type="term" value="F:ATP hydrolysis activity"/>
    <property type="evidence" value="ECO:0007669"/>
    <property type="project" value="InterPro"/>
</dbReference>